<feature type="domain" description="HNH" evidence="2">
    <location>
        <begin position="389"/>
        <end position="427"/>
    </location>
</feature>
<name>A0A848KY21_9ACTN</name>
<dbReference type="GO" id="GO:0008270">
    <property type="term" value="F:zinc ion binding"/>
    <property type="evidence" value="ECO:0007669"/>
    <property type="project" value="InterPro"/>
</dbReference>
<protein>
    <submittedName>
        <fullName evidence="4">DUF222 domain-containing protein</fullName>
    </submittedName>
</protein>
<gene>
    <name evidence="4" type="ORF">HH308_18710</name>
</gene>
<evidence type="ECO:0000256" key="1">
    <source>
        <dbReference type="ARBA" id="ARBA00023450"/>
    </source>
</evidence>
<dbReference type="InterPro" id="IPR003870">
    <property type="entry name" value="DUF222"/>
</dbReference>
<dbReference type="Proteomes" id="UP000550729">
    <property type="component" value="Unassembled WGS sequence"/>
</dbReference>
<evidence type="ECO:0000313" key="4">
    <source>
        <dbReference type="EMBL" id="NMO03249.1"/>
    </source>
</evidence>
<dbReference type="CDD" id="cd00085">
    <property type="entry name" value="HNHc"/>
    <property type="match status" value="1"/>
</dbReference>
<keyword evidence="5" id="KW-1185">Reference proteome</keyword>
<reference evidence="4 5" key="1">
    <citation type="submission" date="2020-04" db="EMBL/GenBank/DDBJ databases">
        <title>Gordonia sp. nov. TBRC 11910.</title>
        <authorList>
            <person name="Suriyachadkun C."/>
        </authorList>
    </citation>
    <scope>NUCLEOTIDE SEQUENCE [LARGE SCALE GENOMIC DNA]</scope>
    <source>
        <strain evidence="4 5">TBRC 11910</strain>
    </source>
</reference>
<dbReference type="InterPro" id="IPR002711">
    <property type="entry name" value="HNH"/>
</dbReference>
<dbReference type="RefSeq" id="WP_170195758.1">
    <property type="nucleotide sequence ID" value="NZ_JABBNB010000021.1"/>
</dbReference>
<dbReference type="EMBL" id="JABBNB010000021">
    <property type="protein sequence ID" value="NMO03249.1"/>
    <property type="molecule type" value="Genomic_DNA"/>
</dbReference>
<evidence type="ECO:0000313" key="5">
    <source>
        <dbReference type="Proteomes" id="UP000550729"/>
    </source>
</evidence>
<dbReference type="Pfam" id="PF02720">
    <property type="entry name" value="DUF222"/>
    <property type="match status" value="1"/>
</dbReference>
<sequence>MTRTAAVMPAERVVGGYRDALASVTALSDVSTVVCSDAELVEVTRLTEELSRRVEALTVARYADNLQRRPGPMITSVGSVHGFYEQALNVGRGETNRRREHAGKLAAGQTPSGETIAPTLPDTAEALRAGQISRTHVDVIIKTMRKIPTSVSPDVVASAEASMAEFATQLTPRELENVGARLLAYLDPDGQVTDEQDRVRQRDLYLSSQDQQLMSTLTGHLTPAGRAVVELAMELFAAKGMNNPDDPDSPRGAVNAPGVDPHVLAEAAKRDRRTAGQRRHDALIAICAHASASTDGTLNGLPAHIVVTASKKDMEDGRGFATTATGSTVPVTDVIDLVMRDPGTGEMVVVVFDDDTSDVIFYGTGRRSANTAQRFASFGRDRGCTKPKCRESMFGSQAHHVRRWENGGRTTIGNLGAACGHDNRREGPLDDQWKTVIIPDGPDKGRVGWIDPADPDRIPRVNNTFFPEIILRRTWNKHHRGPTTPSPPQRE</sequence>
<dbReference type="InterPro" id="IPR003615">
    <property type="entry name" value="HNH_nuc"/>
</dbReference>
<dbReference type="GO" id="GO:0003676">
    <property type="term" value="F:nucleic acid binding"/>
    <property type="evidence" value="ECO:0007669"/>
    <property type="project" value="InterPro"/>
</dbReference>
<proteinExistence type="inferred from homology"/>
<organism evidence="4 5">
    <name type="scientific">Gordonia asplenii</name>
    <dbReference type="NCBI Taxonomy" id="2725283"/>
    <lineage>
        <taxon>Bacteria</taxon>
        <taxon>Bacillati</taxon>
        <taxon>Actinomycetota</taxon>
        <taxon>Actinomycetes</taxon>
        <taxon>Mycobacteriales</taxon>
        <taxon>Gordoniaceae</taxon>
        <taxon>Gordonia</taxon>
    </lineage>
</organism>
<evidence type="ECO:0000259" key="3">
    <source>
        <dbReference type="Pfam" id="PF02720"/>
    </source>
</evidence>
<dbReference type="GO" id="GO:0004519">
    <property type="term" value="F:endonuclease activity"/>
    <property type="evidence" value="ECO:0007669"/>
    <property type="project" value="InterPro"/>
</dbReference>
<feature type="domain" description="DUF222" evidence="3">
    <location>
        <begin position="49"/>
        <end position="378"/>
    </location>
</feature>
<comment type="similarity">
    <text evidence="1">Belongs to the Rv1128c/1148c/1588c/1702c/1945/3466 family.</text>
</comment>
<evidence type="ECO:0000259" key="2">
    <source>
        <dbReference type="Pfam" id="PF01844"/>
    </source>
</evidence>
<comment type="caution">
    <text evidence="4">The sequence shown here is derived from an EMBL/GenBank/DDBJ whole genome shotgun (WGS) entry which is preliminary data.</text>
</comment>
<dbReference type="Pfam" id="PF01844">
    <property type="entry name" value="HNH"/>
    <property type="match status" value="1"/>
</dbReference>
<dbReference type="AlphaFoldDB" id="A0A848KY21"/>
<accession>A0A848KY21</accession>